<dbReference type="AlphaFoldDB" id="A0A3S0GYN9"/>
<protein>
    <recommendedName>
        <fullName evidence="4">Pilus assembly protein</fullName>
    </recommendedName>
</protein>
<keyword evidence="3" id="KW-1185">Reference proteome</keyword>
<reference evidence="2 3" key="1">
    <citation type="submission" date="2018-12" db="EMBL/GenBank/DDBJ databases">
        <title>The genome of Variovorax gossypii DSM 100435.</title>
        <authorList>
            <person name="Gao J."/>
            <person name="Sun J."/>
        </authorList>
    </citation>
    <scope>NUCLEOTIDE SEQUENCE [LARGE SCALE GENOMIC DNA]</scope>
    <source>
        <strain evidence="2 3">DSM 100435</strain>
    </source>
</reference>
<sequence length="98" mass="10259">MFIIRSTTVALVCLLGASCSTVTPNYDARFGDAVRDAKKKMTINPNAGKNGDPVTGMDGRASREAMHQYQESYKTPPPAVNVINIGGQIGGQGAGSSK</sequence>
<dbReference type="Proteomes" id="UP000267418">
    <property type="component" value="Unassembled WGS sequence"/>
</dbReference>
<evidence type="ECO:0000256" key="1">
    <source>
        <dbReference type="SAM" id="MobiDB-lite"/>
    </source>
</evidence>
<evidence type="ECO:0000313" key="2">
    <source>
        <dbReference type="EMBL" id="RTQ36673.1"/>
    </source>
</evidence>
<evidence type="ECO:0008006" key="4">
    <source>
        <dbReference type="Google" id="ProtNLM"/>
    </source>
</evidence>
<proteinExistence type="predicted"/>
<dbReference type="EMBL" id="RXOE01000001">
    <property type="protein sequence ID" value="RTQ36673.1"/>
    <property type="molecule type" value="Genomic_DNA"/>
</dbReference>
<feature type="region of interest" description="Disordered" evidence="1">
    <location>
        <begin position="42"/>
        <end position="77"/>
    </location>
</feature>
<dbReference type="OrthoDB" id="8537668at2"/>
<evidence type="ECO:0000313" key="3">
    <source>
        <dbReference type="Proteomes" id="UP000267418"/>
    </source>
</evidence>
<comment type="caution">
    <text evidence="2">The sequence shown here is derived from an EMBL/GenBank/DDBJ whole genome shotgun (WGS) entry which is preliminary data.</text>
</comment>
<dbReference type="RefSeq" id="WP_126468645.1">
    <property type="nucleotide sequence ID" value="NZ_RXOE01000001.1"/>
</dbReference>
<accession>A0A3S0GYN9</accession>
<dbReference type="PROSITE" id="PS51257">
    <property type="entry name" value="PROKAR_LIPOPROTEIN"/>
    <property type="match status" value="1"/>
</dbReference>
<gene>
    <name evidence="2" type="ORF">EJP69_02715</name>
</gene>
<organism evidence="2 3">
    <name type="scientific">Variovorax gossypii</name>
    <dbReference type="NCBI Taxonomy" id="1679495"/>
    <lineage>
        <taxon>Bacteria</taxon>
        <taxon>Pseudomonadati</taxon>
        <taxon>Pseudomonadota</taxon>
        <taxon>Betaproteobacteria</taxon>
        <taxon>Burkholderiales</taxon>
        <taxon>Comamonadaceae</taxon>
        <taxon>Variovorax</taxon>
    </lineage>
</organism>
<name>A0A3S0GYN9_9BURK</name>